<keyword evidence="3 6" id="KW-1133">Transmembrane helix</keyword>
<evidence type="ECO:0000256" key="1">
    <source>
        <dbReference type="ARBA" id="ARBA00004141"/>
    </source>
</evidence>
<proteinExistence type="predicted"/>
<dbReference type="GO" id="GO:0016020">
    <property type="term" value="C:membrane"/>
    <property type="evidence" value="ECO:0007669"/>
    <property type="project" value="UniProtKB-SubCell"/>
</dbReference>
<name>A0A7S2XKH7_9STRA</name>
<feature type="transmembrane region" description="Helical" evidence="6">
    <location>
        <begin position="529"/>
        <end position="551"/>
    </location>
</feature>
<dbReference type="InterPro" id="IPR036259">
    <property type="entry name" value="MFS_trans_sf"/>
</dbReference>
<dbReference type="SUPFAM" id="SSF103473">
    <property type="entry name" value="MFS general substrate transporter"/>
    <property type="match status" value="1"/>
</dbReference>
<keyword evidence="4 6" id="KW-0472">Membrane</keyword>
<feature type="transmembrane region" description="Helical" evidence="6">
    <location>
        <begin position="493"/>
        <end position="517"/>
    </location>
</feature>
<feature type="transmembrane region" description="Helical" evidence="6">
    <location>
        <begin position="126"/>
        <end position="148"/>
    </location>
</feature>
<feature type="transmembrane region" description="Helical" evidence="6">
    <location>
        <begin position="621"/>
        <end position="646"/>
    </location>
</feature>
<protein>
    <submittedName>
        <fullName evidence="7">Uncharacterized protein</fullName>
    </submittedName>
</protein>
<feature type="transmembrane region" description="Helical" evidence="6">
    <location>
        <begin position="299"/>
        <end position="317"/>
    </location>
</feature>
<feature type="transmembrane region" description="Helical" evidence="6">
    <location>
        <begin position="258"/>
        <end position="279"/>
    </location>
</feature>
<feature type="region of interest" description="Disordered" evidence="5">
    <location>
        <begin position="389"/>
        <end position="430"/>
    </location>
</feature>
<evidence type="ECO:0000256" key="4">
    <source>
        <dbReference type="ARBA" id="ARBA00023136"/>
    </source>
</evidence>
<keyword evidence="2 6" id="KW-0812">Transmembrane</keyword>
<feature type="transmembrane region" description="Helical" evidence="6">
    <location>
        <begin position="154"/>
        <end position="175"/>
    </location>
</feature>
<evidence type="ECO:0000256" key="5">
    <source>
        <dbReference type="SAM" id="MobiDB-lite"/>
    </source>
</evidence>
<organism evidence="7">
    <name type="scientific">Attheya septentrionalis</name>
    <dbReference type="NCBI Taxonomy" id="420275"/>
    <lineage>
        <taxon>Eukaryota</taxon>
        <taxon>Sar</taxon>
        <taxon>Stramenopiles</taxon>
        <taxon>Ochrophyta</taxon>
        <taxon>Bacillariophyta</taxon>
        <taxon>Coscinodiscophyceae</taxon>
        <taxon>Chaetocerotophycidae</taxon>
        <taxon>Chaetocerotales</taxon>
        <taxon>Attheyaceae</taxon>
        <taxon>Attheya</taxon>
    </lineage>
</organism>
<dbReference type="PANTHER" id="PTHR23510">
    <property type="entry name" value="INNER MEMBRANE TRANSPORT PROTEIN YAJR"/>
    <property type="match status" value="1"/>
</dbReference>
<feature type="transmembrane region" description="Helical" evidence="6">
    <location>
        <begin position="196"/>
        <end position="213"/>
    </location>
</feature>
<feature type="compositionally biased region" description="Basic and acidic residues" evidence="5">
    <location>
        <begin position="327"/>
        <end position="337"/>
    </location>
</feature>
<evidence type="ECO:0000256" key="3">
    <source>
        <dbReference type="ARBA" id="ARBA00022989"/>
    </source>
</evidence>
<sequence>MSPRETLNFFVKYNPDLALLLDSDSLHRCLQVGNKWGRGIGGVMLSTLAAGSSPHLSNSAERGKGSLSTDHKFDRNVVLNALSIMPSDVEANGQHRDAYQMKLAQERGYVKNFVDSATLQLNRYSMLLYTINYYVIVPSATAFTLLVGTRSAHSASLIGASSVSAIVSNLFHSWLLSRNCIGIRIIDGHKIFKAPLIFAALFPLLGNLLYAHGAHHSSIEMAICGRFLIGFGSAEVLNRQILANFVSPIRLVPETAKFVKCSQTGLSIGLLLGTLLGITTMDITLWGHRFYMDSLTAPSYVMAVLWLMQLIGLLYFFQDPAKHNNERGKVAADHDPGTGETNDTPTAYWLERNQEDGYDSDTTAMSDHAGVTPDVAYYGALSSVTEQESKPTLGSTIEVSQLMQSKKKTRRSSSSDDEVDSKTHLMTPPEKPRRRKSIWLSLLKRIINLIFQSVALPGAIAVLAIVKIVHEVLLSSCAIIAHRYFGWDGMGGVFAGLLLAALASLVLPTTYLVEVIANHYNERTVIKRSLVIMMMGLLVMVNYEALLSLVYDSKLIFDDQLHVDDDDAPGIRTAPQGYGWEIGMYQYVVGFSIVFICCVALESSALVLISKIAPPKLCSSPVINCGSIVTFVGLIAQLVGDLQILFVGLSHRIINTDFINSLVFPIICACFVAHYVIKKHFFFLI</sequence>
<feature type="transmembrane region" description="Helical" evidence="6">
    <location>
        <begin position="442"/>
        <end position="466"/>
    </location>
</feature>
<gene>
    <name evidence="7" type="ORF">ASEP1449_LOCUS5292</name>
</gene>
<reference evidence="7" key="1">
    <citation type="submission" date="2021-01" db="EMBL/GenBank/DDBJ databases">
        <authorList>
            <person name="Corre E."/>
            <person name="Pelletier E."/>
            <person name="Niang G."/>
            <person name="Scheremetjew M."/>
            <person name="Finn R."/>
            <person name="Kale V."/>
            <person name="Holt S."/>
            <person name="Cochrane G."/>
            <person name="Meng A."/>
            <person name="Brown T."/>
            <person name="Cohen L."/>
        </authorList>
    </citation>
    <scope>NUCLEOTIDE SEQUENCE</scope>
    <source>
        <strain evidence="7">CCMP2084</strain>
    </source>
</reference>
<evidence type="ECO:0000256" key="6">
    <source>
        <dbReference type="SAM" id="Phobius"/>
    </source>
</evidence>
<feature type="region of interest" description="Disordered" evidence="5">
    <location>
        <begin position="327"/>
        <end position="346"/>
    </location>
</feature>
<feature type="compositionally biased region" description="Polar residues" evidence="5">
    <location>
        <begin position="389"/>
        <end position="404"/>
    </location>
</feature>
<evidence type="ECO:0000256" key="2">
    <source>
        <dbReference type="ARBA" id="ARBA00022692"/>
    </source>
</evidence>
<comment type="subcellular location">
    <subcellularLocation>
        <location evidence="1">Membrane</location>
        <topology evidence="1">Multi-pass membrane protein</topology>
    </subcellularLocation>
</comment>
<accession>A0A7S2XKH7</accession>
<dbReference type="EMBL" id="HBHQ01007923">
    <property type="protein sequence ID" value="CAD9813467.1"/>
    <property type="molecule type" value="Transcribed_RNA"/>
</dbReference>
<dbReference type="AlphaFoldDB" id="A0A7S2XKH7"/>
<dbReference type="PANTHER" id="PTHR23510:SF64">
    <property type="entry name" value="INNER MEMBRANE TRANSPORT PROTEIN YAJR"/>
    <property type="match status" value="1"/>
</dbReference>
<dbReference type="InterPro" id="IPR051068">
    <property type="entry name" value="MFS_Domain-Containing_Protein"/>
</dbReference>
<evidence type="ECO:0000313" key="7">
    <source>
        <dbReference type="EMBL" id="CAD9813467.1"/>
    </source>
</evidence>
<feature type="transmembrane region" description="Helical" evidence="6">
    <location>
        <begin position="584"/>
        <end position="609"/>
    </location>
</feature>
<feature type="transmembrane region" description="Helical" evidence="6">
    <location>
        <begin position="658"/>
        <end position="677"/>
    </location>
</feature>